<keyword evidence="10" id="KW-1185">Reference proteome</keyword>
<dbReference type="PANTHER" id="PTHR30465:SF43">
    <property type="entry name" value="OLIGOPEPTIDE ABC TRANSPORTER, PERMEASE PROTEIN"/>
    <property type="match status" value="1"/>
</dbReference>
<feature type="domain" description="ABC transmembrane type-1" evidence="8">
    <location>
        <begin position="101"/>
        <end position="313"/>
    </location>
</feature>
<dbReference type="InterPro" id="IPR045621">
    <property type="entry name" value="BPD_transp_1_N"/>
</dbReference>
<dbReference type="RefSeq" id="WP_345918859.1">
    <property type="nucleotide sequence ID" value="NZ_JBDIVE010000002.1"/>
</dbReference>
<keyword evidence="4 7" id="KW-0812">Transmembrane</keyword>
<feature type="transmembrane region" description="Helical" evidence="7">
    <location>
        <begin position="103"/>
        <end position="125"/>
    </location>
</feature>
<evidence type="ECO:0000313" key="10">
    <source>
        <dbReference type="Proteomes" id="UP001410394"/>
    </source>
</evidence>
<keyword evidence="6 7" id="KW-0472">Membrane</keyword>
<sequence>MLSYIFRRLLSAIPFMFLVSLTVFILIQLPPGDFVDSWAAMKASSGEVVDPAQMADMRHRYGLDQNIMIQYFQWIIGVLQGDFGYSFEWNSPVSALIGERMNLTLILSVGTLFVTWAIALPIGIYSAVRRYSVGDYFFTFIGFIGLAVPHFLIALVLMFLAVKYWSLDVTGLFSAEFANAEWSWARFVDLLHHLWIPMIILGLGSTASLIRIMRANLIDQLYMPYVVTARAKGLTEVRLLMKYPVRIALNPFVSTIGMILPHLVSGAVITSIVLNLPTAGPLLYTSLLSQDIYLSGAFLLLLCMMTVVGTLISDILLVILDPRIRLEQ</sequence>
<dbReference type="SUPFAM" id="SSF161098">
    <property type="entry name" value="MetI-like"/>
    <property type="match status" value="1"/>
</dbReference>
<evidence type="ECO:0000256" key="7">
    <source>
        <dbReference type="RuleBase" id="RU363032"/>
    </source>
</evidence>
<gene>
    <name evidence="9" type="ORF">ABDB84_06365</name>
</gene>
<accession>A0ABU9YWX6</accession>
<name>A0ABU9YWX6_9RHOO</name>
<keyword evidence="3" id="KW-1003">Cell membrane</keyword>
<comment type="caution">
    <text evidence="9">The sequence shown here is derived from an EMBL/GenBank/DDBJ whole genome shotgun (WGS) entry which is preliminary data.</text>
</comment>
<organism evidence="9 10">
    <name type="scientific">Uliginosibacterium sediminicola</name>
    <dbReference type="NCBI Taxonomy" id="2024550"/>
    <lineage>
        <taxon>Bacteria</taxon>
        <taxon>Pseudomonadati</taxon>
        <taxon>Pseudomonadota</taxon>
        <taxon>Betaproteobacteria</taxon>
        <taxon>Rhodocyclales</taxon>
        <taxon>Zoogloeaceae</taxon>
        <taxon>Uliginosibacterium</taxon>
    </lineage>
</organism>
<evidence type="ECO:0000256" key="4">
    <source>
        <dbReference type="ARBA" id="ARBA00022692"/>
    </source>
</evidence>
<evidence type="ECO:0000259" key="8">
    <source>
        <dbReference type="PROSITE" id="PS50928"/>
    </source>
</evidence>
<proteinExistence type="inferred from homology"/>
<comment type="subcellular location">
    <subcellularLocation>
        <location evidence="1 7">Cell membrane</location>
        <topology evidence="1 7">Multi-pass membrane protein</topology>
    </subcellularLocation>
</comment>
<keyword evidence="2 7" id="KW-0813">Transport</keyword>
<evidence type="ECO:0000256" key="2">
    <source>
        <dbReference type="ARBA" id="ARBA00022448"/>
    </source>
</evidence>
<dbReference type="Pfam" id="PF00528">
    <property type="entry name" value="BPD_transp_1"/>
    <property type="match status" value="1"/>
</dbReference>
<evidence type="ECO:0000256" key="3">
    <source>
        <dbReference type="ARBA" id="ARBA00022475"/>
    </source>
</evidence>
<feature type="transmembrane region" description="Helical" evidence="7">
    <location>
        <begin position="292"/>
        <end position="320"/>
    </location>
</feature>
<protein>
    <submittedName>
        <fullName evidence="9">ABC transporter permease</fullName>
    </submittedName>
</protein>
<dbReference type="PANTHER" id="PTHR30465">
    <property type="entry name" value="INNER MEMBRANE ABC TRANSPORTER"/>
    <property type="match status" value="1"/>
</dbReference>
<evidence type="ECO:0000256" key="6">
    <source>
        <dbReference type="ARBA" id="ARBA00023136"/>
    </source>
</evidence>
<reference evidence="9 10" key="1">
    <citation type="journal article" date="2018" name="Int. J. Syst. Evol. Microbiol.">
        <title>Uliginosibacterium sediminicola sp. nov., isolated from freshwater sediment.</title>
        <authorList>
            <person name="Hwang W.M."/>
            <person name="Kim S.M."/>
            <person name="Kang K."/>
            <person name="Ahn T.Y."/>
        </authorList>
    </citation>
    <scope>NUCLEOTIDE SEQUENCE [LARGE SCALE GENOMIC DNA]</scope>
    <source>
        <strain evidence="9 10">M1-21</strain>
    </source>
</reference>
<dbReference type="Pfam" id="PF19300">
    <property type="entry name" value="BPD_transp_1_N"/>
    <property type="match status" value="1"/>
</dbReference>
<dbReference type="CDD" id="cd06261">
    <property type="entry name" value="TM_PBP2"/>
    <property type="match status" value="1"/>
</dbReference>
<dbReference type="InterPro" id="IPR000515">
    <property type="entry name" value="MetI-like"/>
</dbReference>
<dbReference type="PROSITE" id="PS50928">
    <property type="entry name" value="ABC_TM1"/>
    <property type="match status" value="1"/>
</dbReference>
<keyword evidence="5 7" id="KW-1133">Transmembrane helix</keyword>
<dbReference type="EMBL" id="JBDIVE010000002">
    <property type="protein sequence ID" value="MEN3068096.1"/>
    <property type="molecule type" value="Genomic_DNA"/>
</dbReference>
<feature type="transmembrane region" description="Helical" evidence="7">
    <location>
        <begin position="247"/>
        <end position="272"/>
    </location>
</feature>
<feature type="transmembrane region" description="Helical" evidence="7">
    <location>
        <begin position="9"/>
        <end position="29"/>
    </location>
</feature>
<dbReference type="InterPro" id="IPR035906">
    <property type="entry name" value="MetI-like_sf"/>
</dbReference>
<dbReference type="Proteomes" id="UP001410394">
    <property type="component" value="Unassembled WGS sequence"/>
</dbReference>
<feature type="transmembrane region" description="Helical" evidence="7">
    <location>
        <begin position="194"/>
        <end position="213"/>
    </location>
</feature>
<feature type="transmembrane region" description="Helical" evidence="7">
    <location>
        <begin position="137"/>
        <end position="162"/>
    </location>
</feature>
<evidence type="ECO:0000313" key="9">
    <source>
        <dbReference type="EMBL" id="MEN3068096.1"/>
    </source>
</evidence>
<comment type="similarity">
    <text evidence="7">Belongs to the binding-protein-dependent transport system permease family.</text>
</comment>
<evidence type="ECO:0000256" key="5">
    <source>
        <dbReference type="ARBA" id="ARBA00022989"/>
    </source>
</evidence>
<dbReference type="Gene3D" id="1.10.3720.10">
    <property type="entry name" value="MetI-like"/>
    <property type="match status" value="1"/>
</dbReference>
<evidence type="ECO:0000256" key="1">
    <source>
        <dbReference type="ARBA" id="ARBA00004651"/>
    </source>
</evidence>